<dbReference type="PANTHER" id="PTHR10953:SF102">
    <property type="entry name" value="ADENYLYLTRANSFERASE AND SULFURTRANSFERASE MOCS3"/>
    <property type="match status" value="1"/>
</dbReference>
<dbReference type="Gene3D" id="3.40.50.720">
    <property type="entry name" value="NAD(P)-binding Rossmann-like Domain"/>
    <property type="match status" value="1"/>
</dbReference>
<dbReference type="PANTHER" id="PTHR10953">
    <property type="entry name" value="UBIQUITIN-ACTIVATING ENZYME E1"/>
    <property type="match status" value="1"/>
</dbReference>
<keyword evidence="3" id="KW-1185">Reference proteome</keyword>
<dbReference type="CDD" id="cd00757">
    <property type="entry name" value="ThiF_MoeB_HesA_family"/>
    <property type="match status" value="1"/>
</dbReference>
<dbReference type="SUPFAM" id="SSF69572">
    <property type="entry name" value="Activating enzymes of the ubiquitin-like proteins"/>
    <property type="match status" value="1"/>
</dbReference>
<reference evidence="2 3" key="1">
    <citation type="submission" date="2020-05" db="EMBL/GenBank/DDBJ databases">
        <title>Distinct polysaccharide utilization as determinants for interspecies competition between intestinal Prevotella spp.</title>
        <authorList>
            <person name="Galvez E.J.C."/>
            <person name="Iljazovic A."/>
            <person name="Strowig T."/>
        </authorList>
    </citation>
    <scope>NUCLEOTIDE SEQUENCE [LARGE SCALE GENOMIC DNA]</scope>
    <source>
        <strain evidence="2 3">PMUR</strain>
    </source>
</reference>
<sequence>MQSLSEDERRRYSRHLLLDGIGEDGQLRIRSGKVLVVGAGGLGSPVLMYLAAAGVGTVGIVDGDVADLSNLQRQIIHSTYDAGRAKVESAREKMLAMNPGIHVDVFRDFLTPENAVELFSPYDFIVDATDNFPVKYLINDTCVSLGKPFSYGGLLGYGGQTFTHVHGTACFRCLFPEPPLEGSVPLCSEVGVLGPAVGVIGCIQASEVLKYFSGAGRLLTDSILRFNALTMDFNRFSFCRNAGCPVCGRK</sequence>
<proteinExistence type="predicted"/>
<dbReference type="RefSeq" id="WP_172276997.1">
    <property type="nucleotide sequence ID" value="NZ_CASGMU010000025.1"/>
</dbReference>
<evidence type="ECO:0000313" key="3">
    <source>
        <dbReference type="Proteomes" id="UP000714420"/>
    </source>
</evidence>
<evidence type="ECO:0000259" key="1">
    <source>
        <dbReference type="Pfam" id="PF00899"/>
    </source>
</evidence>
<dbReference type="Pfam" id="PF00899">
    <property type="entry name" value="ThiF"/>
    <property type="match status" value="1"/>
</dbReference>
<dbReference type="InterPro" id="IPR035985">
    <property type="entry name" value="Ubiquitin-activating_enz"/>
</dbReference>
<feature type="domain" description="THIF-type NAD/FAD binding fold" evidence="1">
    <location>
        <begin position="12"/>
        <end position="246"/>
    </location>
</feature>
<comment type="caution">
    <text evidence="2">The sequence shown here is derived from an EMBL/GenBank/DDBJ whole genome shotgun (WGS) entry which is preliminary data.</text>
</comment>
<dbReference type="InterPro" id="IPR045886">
    <property type="entry name" value="ThiF/MoeB/HesA"/>
</dbReference>
<gene>
    <name evidence="2" type="ORF">HPS56_12080</name>
</gene>
<protein>
    <submittedName>
        <fullName evidence="2">HesA/MoeB/ThiF family protein</fullName>
    </submittedName>
</protein>
<dbReference type="InterPro" id="IPR000594">
    <property type="entry name" value="ThiF_NAD_FAD-bd"/>
</dbReference>
<evidence type="ECO:0000313" key="2">
    <source>
        <dbReference type="EMBL" id="NPD93062.1"/>
    </source>
</evidence>
<organism evidence="2 3">
    <name type="scientific">Xylanibacter muris</name>
    <dbReference type="NCBI Taxonomy" id="2736290"/>
    <lineage>
        <taxon>Bacteria</taxon>
        <taxon>Pseudomonadati</taxon>
        <taxon>Bacteroidota</taxon>
        <taxon>Bacteroidia</taxon>
        <taxon>Bacteroidales</taxon>
        <taxon>Prevotellaceae</taxon>
        <taxon>Xylanibacter</taxon>
    </lineage>
</organism>
<accession>A0ABX2AR88</accession>
<name>A0ABX2AR88_9BACT</name>
<dbReference type="EMBL" id="JABKKF010000015">
    <property type="protein sequence ID" value="NPD93062.1"/>
    <property type="molecule type" value="Genomic_DNA"/>
</dbReference>
<dbReference type="Proteomes" id="UP000714420">
    <property type="component" value="Unassembled WGS sequence"/>
</dbReference>